<evidence type="ECO:0000313" key="1">
    <source>
        <dbReference type="EMBL" id="RPA86065.1"/>
    </source>
</evidence>
<protein>
    <submittedName>
        <fullName evidence="1">Uncharacterized protein</fullName>
    </submittedName>
</protein>
<evidence type="ECO:0000313" key="2">
    <source>
        <dbReference type="Proteomes" id="UP000275078"/>
    </source>
</evidence>
<name>A0A3N4IIU9_ASCIM</name>
<keyword evidence="2" id="KW-1185">Reference proteome</keyword>
<dbReference type="Proteomes" id="UP000275078">
    <property type="component" value="Unassembled WGS sequence"/>
</dbReference>
<organism evidence="1 2">
    <name type="scientific">Ascobolus immersus RN42</name>
    <dbReference type="NCBI Taxonomy" id="1160509"/>
    <lineage>
        <taxon>Eukaryota</taxon>
        <taxon>Fungi</taxon>
        <taxon>Dikarya</taxon>
        <taxon>Ascomycota</taxon>
        <taxon>Pezizomycotina</taxon>
        <taxon>Pezizomycetes</taxon>
        <taxon>Pezizales</taxon>
        <taxon>Ascobolaceae</taxon>
        <taxon>Ascobolus</taxon>
    </lineage>
</organism>
<gene>
    <name evidence="1" type="ORF">BJ508DRAFT_322213</name>
</gene>
<reference evidence="1 2" key="1">
    <citation type="journal article" date="2018" name="Nat. Ecol. Evol.">
        <title>Pezizomycetes genomes reveal the molecular basis of ectomycorrhizal truffle lifestyle.</title>
        <authorList>
            <person name="Murat C."/>
            <person name="Payen T."/>
            <person name="Noel B."/>
            <person name="Kuo A."/>
            <person name="Morin E."/>
            <person name="Chen J."/>
            <person name="Kohler A."/>
            <person name="Krizsan K."/>
            <person name="Balestrini R."/>
            <person name="Da Silva C."/>
            <person name="Montanini B."/>
            <person name="Hainaut M."/>
            <person name="Levati E."/>
            <person name="Barry K.W."/>
            <person name="Belfiori B."/>
            <person name="Cichocki N."/>
            <person name="Clum A."/>
            <person name="Dockter R.B."/>
            <person name="Fauchery L."/>
            <person name="Guy J."/>
            <person name="Iotti M."/>
            <person name="Le Tacon F."/>
            <person name="Lindquist E.A."/>
            <person name="Lipzen A."/>
            <person name="Malagnac F."/>
            <person name="Mello A."/>
            <person name="Molinier V."/>
            <person name="Miyauchi S."/>
            <person name="Poulain J."/>
            <person name="Riccioni C."/>
            <person name="Rubini A."/>
            <person name="Sitrit Y."/>
            <person name="Splivallo R."/>
            <person name="Traeger S."/>
            <person name="Wang M."/>
            <person name="Zifcakova L."/>
            <person name="Wipf D."/>
            <person name="Zambonelli A."/>
            <person name="Paolocci F."/>
            <person name="Nowrousian M."/>
            <person name="Ottonello S."/>
            <person name="Baldrian P."/>
            <person name="Spatafora J.W."/>
            <person name="Henrissat B."/>
            <person name="Nagy L.G."/>
            <person name="Aury J.M."/>
            <person name="Wincker P."/>
            <person name="Grigoriev I.V."/>
            <person name="Bonfante P."/>
            <person name="Martin F.M."/>
        </authorList>
    </citation>
    <scope>NUCLEOTIDE SEQUENCE [LARGE SCALE GENOMIC DNA]</scope>
    <source>
        <strain evidence="1 2">RN42</strain>
    </source>
</reference>
<dbReference type="AlphaFoldDB" id="A0A3N4IIU9"/>
<dbReference type="EMBL" id="ML119651">
    <property type="protein sequence ID" value="RPA86065.1"/>
    <property type="molecule type" value="Genomic_DNA"/>
</dbReference>
<sequence length="175" mass="19324">MLQVVGPVGVVIVKGTLFRGMDEITEQRKPAAGLVQFQRASYGHNATRNVSYFEEDVSGLTKLAAAEKGDRKAYPEFHSITAAKERLGMVKFNENFIDLFSLPQFSDTFTITICLPTDFKSDEADNLRAQVQDGLVRKAASTAMRVRTATTHGGRTGKEPSVFAVRHSFSLARHE</sequence>
<accession>A0A3N4IIU9</accession>
<proteinExistence type="predicted"/>